<dbReference type="OrthoDB" id="9790409at2"/>
<proteinExistence type="predicted"/>
<dbReference type="HOGENOM" id="CLU_037802_0_1_7"/>
<sequence>MDLLWGLVTGALFGVLLQRCRVLRYDKQLGALRLKDMTIVKFMLTTVVVGAVGLHLLAAVGVVSFSIKSFNIGGVVLGGLLFGVGWGLCGYCPGTAAGALGEGRLDGLWALAGMVLGAGLFAELYPLLQRTVLAWGDLGKLTLGEALGTGPWPVILLLAAGAGLLFRFFERRRL</sequence>
<evidence type="ECO:0000313" key="3">
    <source>
        <dbReference type="Proteomes" id="UP000016587"/>
    </source>
</evidence>
<dbReference type="InterPro" id="IPR007272">
    <property type="entry name" value="Sulf_transp_TsuA/YedE"/>
</dbReference>
<keyword evidence="3" id="KW-1185">Reference proteome</keyword>
<feature type="transmembrane region" description="Helical" evidence="1">
    <location>
        <begin position="108"/>
        <end position="128"/>
    </location>
</feature>
<feature type="transmembrane region" description="Helical" evidence="1">
    <location>
        <begin position="70"/>
        <end position="88"/>
    </location>
</feature>
<evidence type="ECO:0000256" key="1">
    <source>
        <dbReference type="SAM" id="Phobius"/>
    </source>
</evidence>
<feature type="transmembrane region" description="Helical" evidence="1">
    <location>
        <begin position="42"/>
        <end position="63"/>
    </location>
</feature>
<protein>
    <submittedName>
        <fullName evidence="2">Uncharacterized protein</fullName>
    </submittedName>
</protein>
<dbReference type="Proteomes" id="UP000016587">
    <property type="component" value="Chromosome"/>
</dbReference>
<dbReference type="Pfam" id="PF04143">
    <property type="entry name" value="Sulf_transp"/>
    <property type="match status" value="1"/>
</dbReference>
<dbReference type="AlphaFoldDB" id="T2GFV4"/>
<keyword evidence="1" id="KW-1133">Transmembrane helix</keyword>
<dbReference type="PATRIC" id="fig|1121448.10.peg.3467"/>
<dbReference type="KEGG" id="dgg:DGI_3516"/>
<keyword evidence="1" id="KW-0812">Transmembrane</keyword>
<dbReference type="RefSeq" id="WP_021762321.1">
    <property type="nucleotide sequence ID" value="NC_022444.1"/>
</dbReference>
<dbReference type="STRING" id="1121448.DGI_3516"/>
<name>T2GFV4_MEGG1</name>
<evidence type="ECO:0000313" key="2">
    <source>
        <dbReference type="EMBL" id="AGW15193.1"/>
    </source>
</evidence>
<feature type="transmembrane region" description="Helical" evidence="1">
    <location>
        <begin position="149"/>
        <end position="169"/>
    </location>
</feature>
<keyword evidence="1" id="KW-0472">Membrane</keyword>
<dbReference type="EMBL" id="CP006585">
    <property type="protein sequence ID" value="AGW15193.1"/>
    <property type="molecule type" value="Genomic_DNA"/>
</dbReference>
<reference evidence="2 3" key="1">
    <citation type="journal article" date="2013" name="J. Bacteriol.">
        <title>Roles of HynAB and Ech, the only two hydrogenases found in the model sulfate reducer Desulfovibrio gigas.</title>
        <authorList>
            <person name="Morais-Silva F.O."/>
            <person name="Santos C.I."/>
            <person name="Rodrigues R."/>
            <person name="Pereira I.A."/>
            <person name="Rodrigues-Pousada C."/>
        </authorList>
    </citation>
    <scope>NUCLEOTIDE SEQUENCE [LARGE SCALE GENOMIC DNA]</scope>
    <source>
        <strain evidence="3">ATCC 19364 / DSM 1382 / NCIMB 9332 / VKM B-1759</strain>
    </source>
</reference>
<organism evidence="2 3">
    <name type="scientific">Megalodesulfovibrio gigas (strain ATCC 19364 / DSM 1382 / NCIMB 9332 / VKM B-1759)</name>
    <name type="common">Desulfovibrio gigas</name>
    <dbReference type="NCBI Taxonomy" id="1121448"/>
    <lineage>
        <taxon>Bacteria</taxon>
        <taxon>Pseudomonadati</taxon>
        <taxon>Thermodesulfobacteriota</taxon>
        <taxon>Desulfovibrionia</taxon>
        <taxon>Desulfovibrionales</taxon>
        <taxon>Desulfovibrionaceae</taxon>
        <taxon>Megalodesulfovibrio</taxon>
    </lineage>
</organism>
<accession>T2GFV4</accession>
<reference evidence="3" key="2">
    <citation type="submission" date="2013-07" db="EMBL/GenBank/DDBJ databases">
        <authorList>
            <person name="Morais-Silva F.O."/>
            <person name="Rezende A.M."/>
            <person name="Pimentel C."/>
            <person name="Resende D.M."/>
            <person name="Santos C.I."/>
            <person name="Clemente C."/>
            <person name="de Oliveira L.M."/>
            <person name="da Silva S.M."/>
            <person name="Costa D.A."/>
            <person name="Varela-Raposo A."/>
            <person name="Horacio E.C.A."/>
            <person name="Matos M."/>
            <person name="Flores O."/>
            <person name="Ruiz J.C."/>
            <person name="Rodrigues-Pousada C."/>
        </authorList>
    </citation>
    <scope>NUCLEOTIDE SEQUENCE [LARGE SCALE GENOMIC DNA]</scope>
    <source>
        <strain evidence="3">ATCC 19364 / DSM 1382 / NCIMB 9332 / VKM B-1759</strain>
    </source>
</reference>
<dbReference type="eggNOG" id="COG2391">
    <property type="taxonomic scope" value="Bacteria"/>
</dbReference>
<gene>
    <name evidence="2" type="ORF">DGI_3516</name>
</gene>